<proteinExistence type="predicted"/>
<evidence type="ECO:0000259" key="2">
    <source>
        <dbReference type="PROSITE" id="PS50914"/>
    </source>
</evidence>
<feature type="domain" description="BON" evidence="2">
    <location>
        <begin position="149"/>
        <end position="216"/>
    </location>
</feature>
<dbReference type="InterPro" id="IPR014004">
    <property type="entry name" value="Transpt-assoc_nodulatn_dom_bac"/>
</dbReference>
<dbReference type="STRING" id="416944.SAMN05421548_11560"/>
<dbReference type="EMBL" id="FMYQ01000015">
    <property type="protein sequence ID" value="SDD15778.1"/>
    <property type="molecule type" value="Genomic_DNA"/>
</dbReference>
<name>A0A1G6SFY9_9BURK</name>
<dbReference type="PROSITE" id="PS50914">
    <property type="entry name" value="BON"/>
    <property type="match status" value="3"/>
</dbReference>
<dbReference type="InterPro" id="IPR007055">
    <property type="entry name" value="BON_dom"/>
</dbReference>
<dbReference type="Gene3D" id="3.30.1340.30">
    <property type="match status" value="3"/>
</dbReference>
<keyword evidence="4" id="KW-1185">Reference proteome</keyword>
<sequence>MKSDIELKHDVETELACDRSIQPATVGVEVSNGVVTLSGHPASYPAKLAAQKAAARVAGVRAIVVEMEVRLPRDDERSDEAIANTARSILEWTVGVNNQDVQVEVENGYVTLLGECEWGYQSHAARRAIAHLRGVTGVNDKIRIRGQTSAEDIARGIRAAIARHGEREARHIEIRIDDGTVTLTGNVASHAERRLVYGAAKSTPGVHAIVNLLSVE</sequence>
<evidence type="ECO:0000256" key="1">
    <source>
        <dbReference type="ARBA" id="ARBA00022729"/>
    </source>
</evidence>
<dbReference type="AlphaFoldDB" id="A0A1G6SFY9"/>
<dbReference type="PANTHER" id="PTHR34606:SF4">
    <property type="entry name" value="OUTER MEMBRANE LIPOPROTEIN DOLP"/>
    <property type="match status" value="1"/>
</dbReference>
<dbReference type="PANTHER" id="PTHR34606">
    <property type="entry name" value="BON DOMAIN-CONTAINING PROTEIN"/>
    <property type="match status" value="1"/>
</dbReference>
<dbReference type="Proteomes" id="UP000198908">
    <property type="component" value="Unassembled WGS sequence"/>
</dbReference>
<evidence type="ECO:0000313" key="4">
    <source>
        <dbReference type="Proteomes" id="UP000198908"/>
    </source>
</evidence>
<dbReference type="OrthoDB" id="870892at2"/>
<dbReference type="SMART" id="SM00749">
    <property type="entry name" value="BON"/>
    <property type="match status" value="3"/>
</dbReference>
<gene>
    <name evidence="3" type="ORF">SAMN05421548_11560</name>
</gene>
<feature type="domain" description="BON" evidence="2">
    <location>
        <begin position="3"/>
        <end position="71"/>
    </location>
</feature>
<keyword evidence="1" id="KW-0732">Signal</keyword>
<dbReference type="InterPro" id="IPR051686">
    <property type="entry name" value="Lipoprotein_DolP"/>
</dbReference>
<organism evidence="3 4">
    <name type="scientific">Paraburkholderia lycopersici</name>
    <dbReference type="NCBI Taxonomy" id="416944"/>
    <lineage>
        <taxon>Bacteria</taxon>
        <taxon>Pseudomonadati</taxon>
        <taxon>Pseudomonadota</taxon>
        <taxon>Betaproteobacteria</taxon>
        <taxon>Burkholderiales</taxon>
        <taxon>Burkholderiaceae</taxon>
        <taxon>Paraburkholderia</taxon>
    </lineage>
</organism>
<protein>
    <submittedName>
        <fullName evidence="3">Hyperosmotically inducible protein</fullName>
    </submittedName>
</protein>
<accession>A0A1G6SFY9</accession>
<reference evidence="4" key="1">
    <citation type="submission" date="2016-09" db="EMBL/GenBank/DDBJ databases">
        <authorList>
            <person name="Varghese N."/>
            <person name="Submissions S."/>
        </authorList>
    </citation>
    <scope>NUCLEOTIDE SEQUENCE [LARGE SCALE GENOMIC DNA]</scope>
    <source>
        <strain evidence="4">TNe-862</strain>
    </source>
</reference>
<evidence type="ECO:0000313" key="3">
    <source>
        <dbReference type="EMBL" id="SDD15778.1"/>
    </source>
</evidence>
<feature type="domain" description="BON" evidence="2">
    <location>
        <begin position="78"/>
        <end position="146"/>
    </location>
</feature>
<dbReference type="Pfam" id="PF04972">
    <property type="entry name" value="BON"/>
    <property type="match status" value="3"/>
</dbReference>
<dbReference type="RefSeq" id="WP_091998703.1">
    <property type="nucleotide sequence ID" value="NZ_FMYQ01000015.1"/>
</dbReference>